<reference evidence="7" key="1">
    <citation type="journal article" date="2011" name="Science">
        <title>The plant cell wall-decomposing machinery underlies the functional diversity of forest fungi.</title>
        <authorList>
            <person name="Eastwood D.C."/>
            <person name="Floudas D."/>
            <person name="Binder M."/>
            <person name="Majcherczyk A."/>
            <person name="Schneider P."/>
            <person name="Aerts A."/>
            <person name="Asiegbu F.O."/>
            <person name="Baker S.E."/>
            <person name="Barry K."/>
            <person name="Bendiksby M."/>
            <person name="Blumentritt M."/>
            <person name="Coutinho P.M."/>
            <person name="Cullen D."/>
            <person name="de Vries R.P."/>
            <person name="Gathman A."/>
            <person name="Goodell B."/>
            <person name="Henrissat B."/>
            <person name="Ihrmark K."/>
            <person name="Kauserud H."/>
            <person name="Kohler A."/>
            <person name="LaButti K."/>
            <person name="Lapidus A."/>
            <person name="Lavin J.L."/>
            <person name="Lee Y.-H."/>
            <person name="Lindquist E."/>
            <person name="Lilly W."/>
            <person name="Lucas S."/>
            <person name="Morin E."/>
            <person name="Murat C."/>
            <person name="Oguiza J.A."/>
            <person name="Park J."/>
            <person name="Pisabarro A.G."/>
            <person name="Riley R."/>
            <person name="Rosling A."/>
            <person name="Salamov A."/>
            <person name="Schmidt O."/>
            <person name="Schmutz J."/>
            <person name="Skrede I."/>
            <person name="Stenlid J."/>
            <person name="Wiebenga A."/>
            <person name="Xie X."/>
            <person name="Kuees U."/>
            <person name="Hibbett D.S."/>
            <person name="Hoffmeister D."/>
            <person name="Hoegberg N."/>
            <person name="Martin F."/>
            <person name="Grigoriev I.V."/>
            <person name="Watkinson S.C."/>
        </authorList>
    </citation>
    <scope>NUCLEOTIDE SEQUENCE [LARGE SCALE GENOMIC DNA]</scope>
    <source>
        <strain evidence="7">S7.9</strain>
    </source>
</reference>
<proteinExistence type="inferred from homology"/>
<feature type="domain" description="Gelsolin-like" evidence="5">
    <location>
        <begin position="291"/>
        <end position="373"/>
    </location>
</feature>
<dbReference type="AlphaFoldDB" id="F8P045"/>
<feature type="domain" description="Gelsolin-like" evidence="5">
    <location>
        <begin position="65"/>
        <end position="140"/>
    </location>
</feature>
<dbReference type="CDD" id="cd11290">
    <property type="entry name" value="gelsolin_S1_like"/>
    <property type="match status" value="1"/>
</dbReference>
<evidence type="ECO:0000256" key="4">
    <source>
        <dbReference type="ARBA" id="ARBA00023203"/>
    </source>
</evidence>
<dbReference type="Proteomes" id="UP000008064">
    <property type="component" value="Unassembled WGS sequence"/>
</dbReference>
<name>F8P045_SERL9</name>
<dbReference type="EMBL" id="GL945435">
    <property type="protein sequence ID" value="EGO24112.1"/>
    <property type="molecule type" value="Genomic_DNA"/>
</dbReference>
<dbReference type="Gene3D" id="3.40.20.10">
    <property type="entry name" value="Severin"/>
    <property type="match status" value="3"/>
</dbReference>
<dbReference type="GeneID" id="18809541"/>
<gene>
    <name evidence="6" type="ORF">SERLADRAFT_356747</name>
</gene>
<evidence type="ECO:0000313" key="6">
    <source>
        <dbReference type="EMBL" id="EGO24112.1"/>
    </source>
</evidence>
<dbReference type="RefSeq" id="XP_007319874.1">
    <property type="nucleotide sequence ID" value="XM_007319812.1"/>
</dbReference>
<dbReference type="OrthoDB" id="6375767at2759"/>
<evidence type="ECO:0000259" key="5">
    <source>
        <dbReference type="Pfam" id="PF00626"/>
    </source>
</evidence>
<keyword evidence="2" id="KW-0117">Actin capping</keyword>
<evidence type="ECO:0000256" key="3">
    <source>
        <dbReference type="ARBA" id="ARBA00022737"/>
    </source>
</evidence>
<dbReference type="KEGG" id="sla:SERLADRAFT_356747"/>
<accession>F8P045</accession>
<keyword evidence="4" id="KW-0009">Actin-binding</keyword>
<dbReference type="InterPro" id="IPR007122">
    <property type="entry name" value="Villin/Gelsolin"/>
</dbReference>
<dbReference type="SMART" id="SM00262">
    <property type="entry name" value="GEL"/>
    <property type="match status" value="3"/>
</dbReference>
<dbReference type="PANTHER" id="PTHR11977">
    <property type="entry name" value="VILLIN"/>
    <property type="match status" value="1"/>
</dbReference>
<feature type="domain" description="Gelsolin-like" evidence="5">
    <location>
        <begin position="184"/>
        <end position="251"/>
    </location>
</feature>
<protein>
    <recommendedName>
        <fullName evidence="5">Gelsolin-like domain-containing protein</fullName>
    </recommendedName>
</protein>
<comment type="similarity">
    <text evidence="1">Belongs to the villin/gelsolin family.</text>
</comment>
<evidence type="ECO:0000313" key="7">
    <source>
        <dbReference type="Proteomes" id="UP000008064"/>
    </source>
</evidence>
<evidence type="ECO:0000256" key="2">
    <source>
        <dbReference type="ARBA" id="ARBA00022467"/>
    </source>
</evidence>
<dbReference type="PANTHER" id="PTHR11977:SF130">
    <property type="entry name" value="SEVERIN"/>
    <property type="match status" value="1"/>
</dbReference>
<dbReference type="GO" id="GO:0005737">
    <property type="term" value="C:cytoplasm"/>
    <property type="evidence" value="ECO:0007669"/>
    <property type="project" value="TreeGrafter"/>
</dbReference>
<dbReference type="SUPFAM" id="SSF55753">
    <property type="entry name" value="Actin depolymerizing proteins"/>
    <property type="match status" value="3"/>
</dbReference>
<dbReference type="InterPro" id="IPR029006">
    <property type="entry name" value="ADF-H/Gelsolin-like_dom_sf"/>
</dbReference>
<dbReference type="GO" id="GO:0051015">
    <property type="term" value="F:actin filament binding"/>
    <property type="evidence" value="ECO:0007669"/>
    <property type="project" value="InterPro"/>
</dbReference>
<keyword evidence="3" id="KW-0677">Repeat</keyword>
<dbReference type="GO" id="GO:0015629">
    <property type="term" value="C:actin cytoskeleton"/>
    <property type="evidence" value="ECO:0007669"/>
    <property type="project" value="TreeGrafter"/>
</dbReference>
<evidence type="ECO:0000256" key="1">
    <source>
        <dbReference type="ARBA" id="ARBA00008418"/>
    </source>
</evidence>
<dbReference type="HOGENOM" id="CLU_002568_0_1_1"/>
<dbReference type="GO" id="GO:0008154">
    <property type="term" value="P:actin polymerization or depolymerization"/>
    <property type="evidence" value="ECO:0007669"/>
    <property type="project" value="TreeGrafter"/>
</dbReference>
<sequence length="379" mass="41989">MALLTRGTTYDIKDSNIALLGSDLEKHVREHAGDKENAWQGVGHTQGLKIWRIEHFTVVDWPKERTGSFYDGDSYIVLHTYKADPESETLSYDLHFWLGESTSQDEAGTAAYKTVELDDHLGGVPVQYREVQGYESPRFLSYFPHFVCLHGGVSTGFHHVSAPPEVTKLYRISISHATARSHLLVREVPVGSAHLIQGSVYVLDKGEELWQFNSKTGTGQEKFRAAEYVQNLSDQREGRCEVTVFDEGESGAGAFLSELGAESVLPPASDTASELAPSLYRLVESDGAVGFEDVALSTSSLRSDGVYFLDDDASNTHAAIYAWVGKETASRQKQLATQYAQTYLYEKQAREGERVKVAVSIVKLNEGREPEAFLKLLQA</sequence>
<dbReference type="PRINTS" id="PR00597">
    <property type="entry name" value="GELSOLIN"/>
</dbReference>
<dbReference type="InterPro" id="IPR007123">
    <property type="entry name" value="Gelsolin-like_dom"/>
</dbReference>
<organism evidence="7">
    <name type="scientific">Serpula lacrymans var. lacrymans (strain S7.9)</name>
    <name type="common">Dry rot fungus</name>
    <dbReference type="NCBI Taxonomy" id="578457"/>
    <lineage>
        <taxon>Eukaryota</taxon>
        <taxon>Fungi</taxon>
        <taxon>Dikarya</taxon>
        <taxon>Basidiomycota</taxon>
        <taxon>Agaricomycotina</taxon>
        <taxon>Agaricomycetes</taxon>
        <taxon>Agaricomycetidae</taxon>
        <taxon>Boletales</taxon>
        <taxon>Coniophorineae</taxon>
        <taxon>Serpulaceae</taxon>
        <taxon>Serpula</taxon>
    </lineage>
</organism>
<dbReference type="FunFam" id="3.40.20.10:FF:000043">
    <property type="entry name" value="macrophage-capping protein-like isoform X2"/>
    <property type="match status" value="1"/>
</dbReference>
<dbReference type="GO" id="GO:0051693">
    <property type="term" value="P:actin filament capping"/>
    <property type="evidence" value="ECO:0007669"/>
    <property type="project" value="UniProtKB-KW"/>
</dbReference>
<dbReference type="Pfam" id="PF00626">
    <property type="entry name" value="Gelsolin"/>
    <property type="match status" value="3"/>
</dbReference>